<dbReference type="AlphaFoldDB" id="A0A0U5C7A2"/>
<evidence type="ECO:0000256" key="1">
    <source>
        <dbReference type="SAM" id="MobiDB-lite"/>
    </source>
</evidence>
<sequence>MYEYLMYWLSWQVFTENSVQFVARTDIQGAWAWRRRRDDEDEDEQQVDSDDSDGNKMINFDRYWARTGERTRLRPVHFIHETQSPQAEQPPAHTHPQDERP</sequence>
<organism evidence="2 3">
    <name type="scientific">Aspergillus calidoustus</name>
    <dbReference type="NCBI Taxonomy" id="454130"/>
    <lineage>
        <taxon>Eukaryota</taxon>
        <taxon>Fungi</taxon>
        <taxon>Dikarya</taxon>
        <taxon>Ascomycota</taxon>
        <taxon>Pezizomycotina</taxon>
        <taxon>Eurotiomycetes</taxon>
        <taxon>Eurotiomycetidae</taxon>
        <taxon>Eurotiales</taxon>
        <taxon>Aspergillaceae</taxon>
        <taxon>Aspergillus</taxon>
        <taxon>Aspergillus subgen. Nidulantes</taxon>
    </lineage>
</organism>
<name>A0A0U5C7A2_ASPCI</name>
<evidence type="ECO:0000313" key="3">
    <source>
        <dbReference type="Proteomes" id="UP000054771"/>
    </source>
</evidence>
<gene>
    <name evidence="2" type="ORF">ASPCAL05635</name>
</gene>
<protein>
    <submittedName>
        <fullName evidence="2">Uncharacterized protein</fullName>
    </submittedName>
</protein>
<reference evidence="3" key="1">
    <citation type="journal article" date="2016" name="Genome Announc.">
        <title>Draft genome sequences of fungus Aspergillus calidoustus.</title>
        <authorList>
            <person name="Horn F."/>
            <person name="Linde J."/>
            <person name="Mattern D.J."/>
            <person name="Walther G."/>
            <person name="Guthke R."/>
            <person name="Scherlach K."/>
            <person name="Martin K."/>
            <person name="Brakhage A.A."/>
            <person name="Petzke L."/>
            <person name="Valiante V."/>
        </authorList>
    </citation>
    <scope>NUCLEOTIDE SEQUENCE [LARGE SCALE GENOMIC DNA]</scope>
    <source>
        <strain evidence="3">SF006504</strain>
    </source>
</reference>
<feature type="region of interest" description="Disordered" evidence="1">
    <location>
        <begin position="75"/>
        <end position="101"/>
    </location>
</feature>
<accession>A0A0U5C7A2</accession>
<dbReference type="Proteomes" id="UP000054771">
    <property type="component" value="Unassembled WGS sequence"/>
</dbReference>
<evidence type="ECO:0000313" key="2">
    <source>
        <dbReference type="EMBL" id="CEL04506.1"/>
    </source>
</evidence>
<keyword evidence="3" id="KW-1185">Reference proteome</keyword>
<dbReference type="EMBL" id="CDMC01000004">
    <property type="protein sequence ID" value="CEL04506.1"/>
    <property type="molecule type" value="Genomic_DNA"/>
</dbReference>
<proteinExistence type="predicted"/>
<feature type="compositionally biased region" description="Acidic residues" evidence="1">
    <location>
        <begin position="39"/>
        <end position="52"/>
    </location>
</feature>
<feature type="region of interest" description="Disordered" evidence="1">
    <location>
        <begin position="34"/>
        <end position="58"/>
    </location>
</feature>